<dbReference type="HAMAP" id="MF_00150">
    <property type="entry name" value="ArgC_type1"/>
    <property type="match status" value="1"/>
</dbReference>
<dbReference type="GO" id="GO:0070401">
    <property type="term" value="F:NADP+ binding"/>
    <property type="evidence" value="ECO:0007669"/>
    <property type="project" value="InterPro"/>
</dbReference>
<keyword evidence="4 5" id="KW-0560">Oxidoreductase</keyword>
<keyword evidence="2 5" id="KW-0028">Amino-acid biosynthesis</keyword>
<dbReference type="Pfam" id="PF22698">
    <property type="entry name" value="Semialdhyde_dhC_1"/>
    <property type="match status" value="1"/>
</dbReference>
<keyword evidence="5" id="KW-0963">Cytoplasm</keyword>
<dbReference type="SMART" id="SM00859">
    <property type="entry name" value="Semialdhyde_dh"/>
    <property type="match status" value="1"/>
</dbReference>
<dbReference type="Gene3D" id="3.30.360.10">
    <property type="entry name" value="Dihydrodipicolinate Reductase, domain 2"/>
    <property type="match status" value="1"/>
</dbReference>
<evidence type="ECO:0000256" key="3">
    <source>
        <dbReference type="ARBA" id="ARBA00022857"/>
    </source>
</evidence>
<dbReference type="Proteomes" id="UP000317593">
    <property type="component" value="Unassembled WGS sequence"/>
</dbReference>
<reference evidence="8 9" key="1">
    <citation type="submission" date="2017-05" db="EMBL/GenBank/DDBJ databases">
        <authorList>
            <person name="Varghese N."/>
            <person name="Submissions S."/>
        </authorList>
    </citation>
    <scope>NUCLEOTIDE SEQUENCE [LARGE SCALE GENOMIC DNA]</scope>
    <source>
        <strain evidence="8 9">DSM 21194</strain>
    </source>
</reference>
<comment type="subcellular location">
    <subcellularLocation>
        <location evidence="5">Cytoplasm</location>
    </subcellularLocation>
</comment>
<keyword evidence="9" id="KW-1185">Reference proteome</keyword>
<dbReference type="SUPFAM" id="SSF51735">
    <property type="entry name" value="NAD(P)-binding Rossmann-fold domains"/>
    <property type="match status" value="1"/>
</dbReference>
<dbReference type="SUPFAM" id="SSF55347">
    <property type="entry name" value="Glyceraldehyde-3-phosphate dehydrogenase-like, C-terminal domain"/>
    <property type="match status" value="1"/>
</dbReference>
<dbReference type="AlphaFoldDB" id="A0A521CCR3"/>
<dbReference type="CDD" id="cd17895">
    <property type="entry name" value="AGPR_1_N"/>
    <property type="match status" value="1"/>
</dbReference>
<dbReference type="PANTHER" id="PTHR32338">
    <property type="entry name" value="N-ACETYL-GAMMA-GLUTAMYL-PHOSPHATE REDUCTASE, CHLOROPLASTIC-RELATED-RELATED"/>
    <property type="match status" value="1"/>
</dbReference>
<comment type="catalytic activity">
    <reaction evidence="5">
        <text>N-acetyl-L-glutamate 5-semialdehyde + phosphate + NADP(+) = N-acetyl-L-glutamyl 5-phosphate + NADPH + H(+)</text>
        <dbReference type="Rhea" id="RHEA:21588"/>
        <dbReference type="ChEBI" id="CHEBI:15378"/>
        <dbReference type="ChEBI" id="CHEBI:29123"/>
        <dbReference type="ChEBI" id="CHEBI:43474"/>
        <dbReference type="ChEBI" id="CHEBI:57783"/>
        <dbReference type="ChEBI" id="CHEBI:57936"/>
        <dbReference type="ChEBI" id="CHEBI:58349"/>
        <dbReference type="EC" id="1.2.1.38"/>
    </reaction>
</comment>
<evidence type="ECO:0000256" key="2">
    <source>
        <dbReference type="ARBA" id="ARBA00022605"/>
    </source>
</evidence>
<comment type="pathway">
    <text evidence="5">Amino-acid biosynthesis; L-arginine biosynthesis; N(2)-acetyl-L-ornithine from L-glutamate: step 3/4.</text>
</comment>
<evidence type="ECO:0000256" key="1">
    <source>
        <dbReference type="ARBA" id="ARBA00022571"/>
    </source>
</evidence>
<dbReference type="UniPathway" id="UPA00068">
    <property type="reaction ID" value="UER00108"/>
</dbReference>
<dbReference type="InterPro" id="IPR023013">
    <property type="entry name" value="AGPR_AS"/>
</dbReference>
<feature type="active site" evidence="5 6">
    <location>
        <position position="135"/>
    </location>
</feature>
<dbReference type="InterPro" id="IPR000534">
    <property type="entry name" value="Semialdehyde_DH_NAD-bd"/>
</dbReference>
<dbReference type="OrthoDB" id="9801289at2"/>
<dbReference type="GO" id="GO:0005737">
    <property type="term" value="C:cytoplasm"/>
    <property type="evidence" value="ECO:0007669"/>
    <property type="project" value="UniProtKB-SubCell"/>
</dbReference>
<dbReference type="EC" id="1.2.1.38" evidence="5"/>
<sequence length="325" mass="36081">MINVGIVGGTGYAAGELVRILLHHPETAIRFVYSTSKAGEPVASVHQDLIGDTEMNFSHELDSDIDLLFLCMGHGNSAAFLEDHPVDDDIQIIDLSRDFRLAPEQTYDRRSFVYGLPELQKDTIREARNIANPGCFATAIQLALLPLAHSGHLGTDVHIHGITGSTGAGSSLRATSHFSWRNNNVSIYKPLRHQHVGEVRQKLQQESPDFDKELNFIPVRGDFTRGIFISAYMECALSADDARVLYRDYYQDAPFVHLSNTPLHLKQVVNTNKGLLHLEKEGNKLLVTSIIDNLLKGASGQAVENMNLMFGFDQEMGLQLKPSNF</sequence>
<dbReference type="PANTHER" id="PTHR32338:SF10">
    <property type="entry name" value="N-ACETYL-GAMMA-GLUTAMYL-PHOSPHATE REDUCTASE, CHLOROPLASTIC-RELATED"/>
    <property type="match status" value="1"/>
</dbReference>
<gene>
    <name evidence="5" type="primary">argC</name>
    <name evidence="8" type="ORF">SAMN06265218_105209</name>
</gene>
<organism evidence="8 9">
    <name type="scientific">Fodinibius sediminis</name>
    <dbReference type="NCBI Taxonomy" id="1214077"/>
    <lineage>
        <taxon>Bacteria</taxon>
        <taxon>Pseudomonadati</taxon>
        <taxon>Balneolota</taxon>
        <taxon>Balneolia</taxon>
        <taxon>Balneolales</taxon>
        <taxon>Balneolaceae</taxon>
        <taxon>Fodinibius</taxon>
    </lineage>
</organism>
<dbReference type="Gene3D" id="3.40.50.720">
    <property type="entry name" value="NAD(P)-binding Rossmann-like Domain"/>
    <property type="match status" value="1"/>
</dbReference>
<keyword evidence="1 5" id="KW-0055">Arginine biosynthesis</keyword>
<dbReference type="PROSITE" id="PS01224">
    <property type="entry name" value="ARGC"/>
    <property type="match status" value="1"/>
</dbReference>
<proteinExistence type="inferred from homology"/>
<dbReference type="InterPro" id="IPR050085">
    <property type="entry name" value="AGPR"/>
</dbReference>
<comment type="function">
    <text evidence="5">Catalyzes the NADPH-dependent reduction of N-acetyl-5-glutamyl phosphate to yield N-acetyl-L-glutamate 5-semialdehyde.</text>
</comment>
<name>A0A521CCR3_9BACT</name>
<comment type="similarity">
    <text evidence="5">Belongs to the NAGSA dehydrogenase family. Type 1 subfamily.</text>
</comment>
<feature type="domain" description="Semialdehyde dehydrogenase NAD-binding" evidence="7">
    <location>
        <begin position="3"/>
        <end position="127"/>
    </location>
</feature>
<protein>
    <recommendedName>
        <fullName evidence="5">N-acetyl-gamma-glutamyl-phosphate reductase</fullName>
        <shortName evidence="5">AGPR</shortName>
        <ecNumber evidence="5">1.2.1.38</ecNumber>
    </recommendedName>
    <alternativeName>
        <fullName evidence="5">N-acetyl-glutamate semialdehyde dehydrogenase</fullName>
        <shortName evidence="5">NAGSA dehydrogenase</shortName>
    </alternativeName>
</protein>
<dbReference type="CDD" id="cd23934">
    <property type="entry name" value="AGPR_1_C"/>
    <property type="match status" value="1"/>
</dbReference>
<dbReference type="InterPro" id="IPR058924">
    <property type="entry name" value="AGPR_dimerisation_dom"/>
</dbReference>
<dbReference type="GO" id="GO:0051287">
    <property type="term" value="F:NAD binding"/>
    <property type="evidence" value="ECO:0007669"/>
    <property type="project" value="InterPro"/>
</dbReference>
<dbReference type="InterPro" id="IPR036291">
    <property type="entry name" value="NAD(P)-bd_dom_sf"/>
</dbReference>
<evidence type="ECO:0000256" key="4">
    <source>
        <dbReference type="ARBA" id="ARBA00023002"/>
    </source>
</evidence>
<keyword evidence="3 5" id="KW-0521">NADP</keyword>
<evidence type="ECO:0000313" key="8">
    <source>
        <dbReference type="EMBL" id="SMO56550.1"/>
    </source>
</evidence>
<evidence type="ECO:0000256" key="5">
    <source>
        <dbReference type="HAMAP-Rule" id="MF_00150"/>
    </source>
</evidence>
<dbReference type="EMBL" id="FXTH01000005">
    <property type="protein sequence ID" value="SMO56550.1"/>
    <property type="molecule type" value="Genomic_DNA"/>
</dbReference>
<evidence type="ECO:0000313" key="9">
    <source>
        <dbReference type="Proteomes" id="UP000317593"/>
    </source>
</evidence>
<dbReference type="RefSeq" id="WP_142713957.1">
    <property type="nucleotide sequence ID" value="NZ_FXTH01000005.1"/>
</dbReference>
<dbReference type="Pfam" id="PF01118">
    <property type="entry name" value="Semialdhyde_dh"/>
    <property type="match status" value="1"/>
</dbReference>
<accession>A0A521CCR3</accession>
<evidence type="ECO:0000259" key="7">
    <source>
        <dbReference type="SMART" id="SM00859"/>
    </source>
</evidence>
<dbReference type="InterPro" id="IPR000706">
    <property type="entry name" value="AGPR_type-1"/>
</dbReference>
<evidence type="ECO:0000256" key="6">
    <source>
        <dbReference type="PROSITE-ProRule" id="PRU10010"/>
    </source>
</evidence>
<dbReference type="GO" id="GO:0006526">
    <property type="term" value="P:L-arginine biosynthetic process"/>
    <property type="evidence" value="ECO:0007669"/>
    <property type="project" value="UniProtKB-UniRule"/>
</dbReference>
<dbReference type="GO" id="GO:0003942">
    <property type="term" value="F:N-acetyl-gamma-glutamyl-phosphate reductase activity"/>
    <property type="evidence" value="ECO:0007669"/>
    <property type="project" value="UniProtKB-UniRule"/>
</dbReference>
<dbReference type="NCBIfam" id="TIGR01850">
    <property type="entry name" value="argC"/>
    <property type="match status" value="1"/>
</dbReference>